<dbReference type="EMBL" id="JASPKY010000657">
    <property type="protein sequence ID" value="KAK9687171.1"/>
    <property type="molecule type" value="Genomic_DNA"/>
</dbReference>
<protein>
    <recommendedName>
        <fullName evidence="4">Copia protein</fullName>
    </recommendedName>
</protein>
<name>A0AAW1ICU6_POPJA</name>
<keyword evidence="3" id="KW-1185">Reference proteome</keyword>
<reference evidence="2 3" key="1">
    <citation type="journal article" date="2024" name="BMC Genomics">
        <title>De novo assembly and annotation of Popillia japonica's genome with initial clues to its potential as an invasive pest.</title>
        <authorList>
            <person name="Cucini C."/>
            <person name="Boschi S."/>
            <person name="Funari R."/>
            <person name="Cardaioli E."/>
            <person name="Iannotti N."/>
            <person name="Marturano G."/>
            <person name="Paoli F."/>
            <person name="Bruttini M."/>
            <person name="Carapelli A."/>
            <person name="Frati F."/>
            <person name="Nardi F."/>
        </authorList>
    </citation>
    <scope>NUCLEOTIDE SEQUENCE [LARGE SCALE GENOMIC DNA]</scope>
    <source>
        <strain evidence="2">DMR45628</strain>
    </source>
</reference>
<sequence>MASKYRDEIEQIDKLKTVEDFPLWQFQVDIVFKSYGLYNIVTGNEVLPAGANDTEKTEFERRDAKAQKIIITTVDKKSLTHILGCNNSREMYAKICSIYERDSEDRKCTFLQEFFNYKFDKGNDLATHISNLKNIVHKLKVMKRTLDNLTSRLLLEEMRHTSKENEDAVAFRTVGNVTRLWDKTEQNVIIARDVVFQKNKCEEEVEEESERNATVFEKFADDKENTDEGNSEDKD</sequence>
<evidence type="ECO:0000313" key="3">
    <source>
        <dbReference type="Proteomes" id="UP001458880"/>
    </source>
</evidence>
<feature type="compositionally biased region" description="Acidic residues" evidence="1">
    <location>
        <begin position="224"/>
        <end position="235"/>
    </location>
</feature>
<dbReference type="Pfam" id="PF14223">
    <property type="entry name" value="Retrotran_gag_2"/>
    <property type="match status" value="1"/>
</dbReference>
<evidence type="ECO:0000256" key="1">
    <source>
        <dbReference type="SAM" id="MobiDB-lite"/>
    </source>
</evidence>
<accession>A0AAW1ICU6</accession>
<dbReference type="AlphaFoldDB" id="A0AAW1ICU6"/>
<evidence type="ECO:0000313" key="2">
    <source>
        <dbReference type="EMBL" id="KAK9687171.1"/>
    </source>
</evidence>
<proteinExistence type="predicted"/>
<feature type="region of interest" description="Disordered" evidence="1">
    <location>
        <begin position="207"/>
        <end position="235"/>
    </location>
</feature>
<organism evidence="2 3">
    <name type="scientific">Popillia japonica</name>
    <name type="common">Japanese beetle</name>
    <dbReference type="NCBI Taxonomy" id="7064"/>
    <lineage>
        <taxon>Eukaryota</taxon>
        <taxon>Metazoa</taxon>
        <taxon>Ecdysozoa</taxon>
        <taxon>Arthropoda</taxon>
        <taxon>Hexapoda</taxon>
        <taxon>Insecta</taxon>
        <taxon>Pterygota</taxon>
        <taxon>Neoptera</taxon>
        <taxon>Endopterygota</taxon>
        <taxon>Coleoptera</taxon>
        <taxon>Polyphaga</taxon>
        <taxon>Scarabaeiformia</taxon>
        <taxon>Scarabaeidae</taxon>
        <taxon>Rutelinae</taxon>
        <taxon>Popillia</taxon>
    </lineage>
</organism>
<comment type="caution">
    <text evidence="2">The sequence shown here is derived from an EMBL/GenBank/DDBJ whole genome shotgun (WGS) entry which is preliminary data.</text>
</comment>
<dbReference type="Proteomes" id="UP001458880">
    <property type="component" value="Unassembled WGS sequence"/>
</dbReference>
<evidence type="ECO:0008006" key="4">
    <source>
        <dbReference type="Google" id="ProtNLM"/>
    </source>
</evidence>
<gene>
    <name evidence="2" type="ORF">QE152_g36640</name>
</gene>